<accession>L2GN65</accession>
<reference evidence="2" key="1">
    <citation type="submission" date="2011-05" db="EMBL/GenBank/DDBJ databases">
        <title>The genome sequence of Vittaforma corneae strain ATCC 50505.</title>
        <authorList>
            <consortium name="The Broad Institute Genome Sequencing Platform"/>
            <person name="Cuomo C."/>
            <person name="Didier E."/>
            <person name="Bowers L."/>
            <person name="Young S.K."/>
            <person name="Zeng Q."/>
            <person name="Gargeya S."/>
            <person name="Fitzgerald M."/>
            <person name="Haas B."/>
            <person name="Abouelleil A."/>
            <person name="Alvarado L."/>
            <person name="Arachchi H.M."/>
            <person name="Berlin A."/>
            <person name="Chapman S.B."/>
            <person name="Gearin G."/>
            <person name="Goldberg J."/>
            <person name="Griggs A."/>
            <person name="Gujja S."/>
            <person name="Hansen M."/>
            <person name="Heiman D."/>
            <person name="Howarth C."/>
            <person name="Larimer J."/>
            <person name="Lui A."/>
            <person name="MacDonald P.J.P."/>
            <person name="McCowen C."/>
            <person name="Montmayeur A."/>
            <person name="Murphy C."/>
            <person name="Neiman D."/>
            <person name="Pearson M."/>
            <person name="Priest M."/>
            <person name="Roberts A."/>
            <person name="Saif S."/>
            <person name="Shea T."/>
            <person name="Sisk P."/>
            <person name="Stolte C."/>
            <person name="Sykes S."/>
            <person name="Wortman J."/>
            <person name="Nusbaum C."/>
            <person name="Birren B."/>
        </authorList>
    </citation>
    <scope>NUCLEOTIDE SEQUENCE [LARGE SCALE GENOMIC DNA]</scope>
    <source>
        <strain evidence="2">ATCC 50505</strain>
    </source>
</reference>
<evidence type="ECO:0000313" key="2">
    <source>
        <dbReference type="Proteomes" id="UP000011082"/>
    </source>
</evidence>
<dbReference type="InParanoid" id="L2GN65"/>
<dbReference type="EMBL" id="JH370133">
    <property type="protein sequence ID" value="ELA42271.1"/>
    <property type="molecule type" value="Genomic_DNA"/>
</dbReference>
<protein>
    <submittedName>
        <fullName evidence="1">Uncharacterized protein</fullName>
    </submittedName>
</protein>
<dbReference type="AlphaFoldDB" id="L2GN65"/>
<proteinExistence type="predicted"/>
<dbReference type="VEuPathDB" id="MicrosporidiaDB:VICG_00671"/>
<keyword evidence="2" id="KW-1185">Reference proteome</keyword>
<organism evidence="1 2">
    <name type="scientific">Vittaforma corneae (strain ATCC 50505)</name>
    <name type="common">Microsporidian parasite</name>
    <name type="synonym">Nosema corneum</name>
    <dbReference type="NCBI Taxonomy" id="993615"/>
    <lineage>
        <taxon>Eukaryota</taxon>
        <taxon>Fungi</taxon>
        <taxon>Fungi incertae sedis</taxon>
        <taxon>Microsporidia</taxon>
        <taxon>Nosematidae</taxon>
        <taxon>Vittaforma</taxon>
    </lineage>
</organism>
<dbReference type="GeneID" id="19881387"/>
<dbReference type="Proteomes" id="UP000011082">
    <property type="component" value="Unassembled WGS sequence"/>
</dbReference>
<evidence type="ECO:0000313" key="1">
    <source>
        <dbReference type="EMBL" id="ELA42271.1"/>
    </source>
</evidence>
<gene>
    <name evidence="1" type="ORF">VICG_00671</name>
</gene>
<sequence length="105" mass="12215">MVLFGNKYQYFGVISARSSFPITFDIVIFQPKYLGRLLVYYVLLPIILNIKSRSHLLQYLQGRMVKLVPLCSTLTTFLEKQGDYFKKICQSMALNVFNITFVVTF</sequence>
<dbReference type="HOGENOM" id="CLU_2238699_0_0_1"/>
<name>L2GN65_VITCO</name>
<dbReference type="RefSeq" id="XP_007604122.1">
    <property type="nucleotide sequence ID" value="XM_007604060.1"/>
</dbReference>